<dbReference type="Proteomes" id="UP000271098">
    <property type="component" value="Unassembled WGS sequence"/>
</dbReference>
<dbReference type="WBParaSite" id="GPUH_0000254001-mRNA-1">
    <property type="protein sequence ID" value="GPUH_0000254001-mRNA-1"/>
    <property type="gene ID" value="GPUH_0000254001"/>
</dbReference>
<comment type="subcellular location">
    <subcellularLocation>
        <location evidence="6">Cell membrane</location>
        <topology evidence="6">Multi-pass membrane protein</topology>
    </subcellularLocation>
    <subcellularLocation>
        <location evidence="1">Membrane</location>
    </subcellularLocation>
</comment>
<dbReference type="GO" id="GO:0005886">
    <property type="term" value="C:plasma membrane"/>
    <property type="evidence" value="ECO:0007669"/>
    <property type="project" value="UniProtKB-SubCell"/>
</dbReference>
<keyword evidence="8" id="KW-1185">Reference proteome</keyword>
<accession>A0A183D1E4</accession>
<evidence type="ECO:0000256" key="6">
    <source>
        <dbReference type="RuleBase" id="RU363126"/>
    </source>
</evidence>
<keyword evidence="6" id="KW-0407">Ion channel</keyword>
<comment type="function">
    <text evidence="6">Forms chloride channels.</text>
</comment>
<dbReference type="Pfam" id="PF01062">
    <property type="entry name" value="Bestrophin"/>
    <property type="match status" value="1"/>
</dbReference>
<comment type="similarity">
    <text evidence="5 6">Belongs to the anion channel-forming bestrophin (TC 1.A.46) family. Calcium-sensitive chloride channel subfamily.</text>
</comment>
<dbReference type="PANTHER" id="PTHR10736:SF0">
    <property type="entry name" value="BESTROPHIN HOMOLOG"/>
    <property type="match status" value="1"/>
</dbReference>
<sequence length="169" mass="19956">MLRRTMARYLCLTQVLVLRDISIRVRQRFPTYESVIKAGSPLAHLLQLSLSYMTKEEYDKFKDYQLQEDYNSGRYWAPLNWAFSLVMQARKDGKIKTDIWTAKLFDELRKFQNSMQLVCNYDWVQIPLAYPQVTVGMLFYCGFLICVHWLSPFVSPFEPLPAVPVFYGE</sequence>
<dbReference type="AlphaFoldDB" id="A0A183D1E4"/>
<evidence type="ECO:0000313" key="7">
    <source>
        <dbReference type="EMBL" id="VDK34813.1"/>
    </source>
</evidence>
<gene>
    <name evidence="7" type="ORF">GPUH_LOCUS2535</name>
</gene>
<evidence type="ECO:0000256" key="2">
    <source>
        <dbReference type="ARBA" id="ARBA00022692"/>
    </source>
</evidence>
<dbReference type="OrthoDB" id="201595at2759"/>
<keyword evidence="6" id="KW-1003">Cell membrane</keyword>
<evidence type="ECO:0000256" key="1">
    <source>
        <dbReference type="ARBA" id="ARBA00004370"/>
    </source>
</evidence>
<keyword evidence="6" id="KW-0868">Chloride</keyword>
<evidence type="ECO:0000256" key="3">
    <source>
        <dbReference type="ARBA" id="ARBA00022989"/>
    </source>
</evidence>
<keyword evidence="6" id="KW-0813">Transport</keyword>
<dbReference type="InterPro" id="IPR021134">
    <property type="entry name" value="Bestrophin-like"/>
</dbReference>
<evidence type="ECO:0000313" key="8">
    <source>
        <dbReference type="Proteomes" id="UP000271098"/>
    </source>
</evidence>
<evidence type="ECO:0000313" key="9">
    <source>
        <dbReference type="WBParaSite" id="GPUH_0000254001-mRNA-1"/>
    </source>
</evidence>
<dbReference type="InterPro" id="IPR000615">
    <property type="entry name" value="Bestrophin"/>
</dbReference>
<dbReference type="GO" id="GO:0005254">
    <property type="term" value="F:chloride channel activity"/>
    <property type="evidence" value="ECO:0007669"/>
    <property type="project" value="UniProtKB-KW"/>
</dbReference>
<keyword evidence="4" id="KW-0472">Membrane</keyword>
<reference evidence="7 8" key="2">
    <citation type="submission" date="2018-11" db="EMBL/GenBank/DDBJ databases">
        <authorList>
            <consortium name="Pathogen Informatics"/>
        </authorList>
    </citation>
    <scope>NUCLEOTIDE SEQUENCE [LARGE SCALE GENOMIC DNA]</scope>
</reference>
<keyword evidence="3" id="KW-1133">Transmembrane helix</keyword>
<organism evidence="9">
    <name type="scientific">Gongylonema pulchrum</name>
    <dbReference type="NCBI Taxonomy" id="637853"/>
    <lineage>
        <taxon>Eukaryota</taxon>
        <taxon>Metazoa</taxon>
        <taxon>Ecdysozoa</taxon>
        <taxon>Nematoda</taxon>
        <taxon>Chromadorea</taxon>
        <taxon>Rhabditida</taxon>
        <taxon>Spirurina</taxon>
        <taxon>Spiruromorpha</taxon>
        <taxon>Spiruroidea</taxon>
        <taxon>Gongylonematidae</taxon>
        <taxon>Gongylonema</taxon>
    </lineage>
</organism>
<name>A0A183D1E4_9BILA</name>
<keyword evidence="6" id="KW-0869">Chloride channel</keyword>
<keyword evidence="2" id="KW-0812">Transmembrane</keyword>
<evidence type="ECO:0000256" key="4">
    <source>
        <dbReference type="ARBA" id="ARBA00023136"/>
    </source>
</evidence>
<dbReference type="PANTHER" id="PTHR10736">
    <property type="entry name" value="BESTROPHIN"/>
    <property type="match status" value="1"/>
</dbReference>
<dbReference type="EMBL" id="UYRT01003875">
    <property type="protein sequence ID" value="VDK34813.1"/>
    <property type="molecule type" value="Genomic_DNA"/>
</dbReference>
<evidence type="ECO:0000256" key="5">
    <source>
        <dbReference type="ARBA" id="ARBA00034769"/>
    </source>
</evidence>
<reference evidence="9" key="1">
    <citation type="submission" date="2016-06" db="UniProtKB">
        <authorList>
            <consortium name="WormBaseParasite"/>
        </authorList>
    </citation>
    <scope>IDENTIFICATION</scope>
</reference>
<keyword evidence="6" id="KW-0406">Ion transport</keyword>
<protein>
    <recommendedName>
        <fullName evidence="6">Bestrophin homolog</fullName>
    </recommendedName>
</protein>
<proteinExistence type="inferred from homology"/>
<dbReference type="GO" id="GO:0034707">
    <property type="term" value="C:chloride channel complex"/>
    <property type="evidence" value="ECO:0007669"/>
    <property type="project" value="UniProtKB-KW"/>
</dbReference>